<feature type="domain" description="eRF1/Pelota-like N-terminal" evidence="2">
    <location>
        <begin position="1"/>
        <end position="130"/>
    </location>
</feature>
<feature type="compositionally biased region" description="Basic and acidic residues" evidence="1">
    <location>
        <begin position="266"/>
        <end position="284"/>
    </location>
</feature>
<feature type="region of interest" description="Disordered" evidence="1">
    <location>
        <begin position="256"/>
        <end position="294"/>
    </location>
</feature>
<gene>
    <name evidence="3" type="ORF">EZS28_015311</name>
</gene>
<proteinExistence type="predicted"/>
<dbReference type="InterPro" id="IPR004405">
    <property type="entry name" value="TF_pelota"/>
</dbReference>
<dbReference type="SUPFAM" id="SSF159065">
    <property type="entry name" value="Dom34/Pelota N-terminal domain-like"/>
    <property type="match status" value="1"/>
</dbReference>
<evidence type="ECO:0000313" key="4">
    <source>
        <dbReference type="Proteomes" id="UP000324800"/>
    </source>
</evidence>
<dbReference type="InterPro" id="IPR005141">
    <property type="entry name" value="eRF1_2"/>
</dbReference>
<dbReference type="InterPro" id="IPR058547">
    <property type="entry name" value="Pelota_N"/>
</dbReference>
<dbReference type="AlphaFoldDB" id="A0A5J4W3T1"/>
<evidence type="ECO:0000313" key="3">
    <source>
        <dbReference type="EMBL" id="KAA6389163.1"/>
    </source>
</evidence>
<dbReference type="InterPro" id="IPR038069">
    <property type="entry name" value="Pelota/DOM34_N"/>
</dbReference>
<dbReference type="PANTHER" id="PTHR10853">
    <property type="entry name" value="PELOTA"/>
    <property type="match status" value="1"/>
</dbReference>
<name>A0A5J4W3T1_9EUKA</name>
<dbReference type="InterPro" id="IPR005140">
    <property type="entry name" value="eRF1_Pelota-like_N"/>
</dbReference>
<dbReference type="InterPro" id="IPR042226">
    <property type="entry name" value="eFR1_2_sf"/>
</dbReference>
<dbReference type="GO" id="GO:0070651">
    <property type="term" value="P:nonfunctional rRNA decay"/>
    <property type="evidence" value="ECO:0007669"/>
    <property type="project" value="TreeGrafter"/>
</dbReference>
<feature type="region of interest" description="Disordered" evidence="1">
    <location>
        <begin position="172"/>
        <end position="193"/>
    </location>
</feature>
<dbReference type="EMBL" id="SNRW01003695">
    <property type="protein sequence ID" value="KAA6389163.1"/>
    <property type="molecule type" value="Genomic_DNA"/>
</dbReference>
<dbReference type="GO" id="GO:0070481">
    <property type="term" value="P:nuclear-transcribed mRNA catabolic process, non-stop decay"/>
    <property type="evidence" value="ECO:0007669"/>
    <property type="project" value="InterPro"/>
</dbReference>
<evidence type="ECO:0000256" key="1">
    <source>
        <dbReference type="SAM" id="MobiDB-lite"/>
    </source>
</evidence>
<dbReference type="GO" id="GO:0005737">
    <property type="term" value="C:cytoplasm"/>
    <property type="evidence" value="ECO:0007669"/>
    <property type="project" value="TreeGrafter"/>
</dbReference>
<dbReference type="OrthoDB" id="10249111at2759"/>
<dbReference type="FunFam" id="2.30.30.870:FF:000001">
    <property type="entry name" value="Protein pelota homolog"/>
    <property type="match status" value="1"/>
</dbReference>
<dbReference type="GO" id="GO:0071025">
    <property type="term" value="P:RNA surveillance"/>
    <property type="evidence" value="ECO:0007669"/>
    <property type="project" value="InterPro"/>
</dbReference>
<protein>
    <recommendedName>
        <fullName evidence="2">eRF1/Pelota-like N-terminal domain-containing protein</fullName>
    </recommendedName>
</protein>
<dbReference type="Gene3D" id="3.30.420.60">
    <property type="entry name" value="eRF1 domain 2"/>
    <property type="match status" value="1"/>
</dbReference>
<dbReference type="Proteomes" id="UP000324800">
    <property type="component" value="Unassembled WGS sequence"/>
</dbReference>
<reference evidence="3 4" key="1">
    <citation type="submission" date="2019-03" db="EMBL/GenBank/DDBJ databases">
        <title>Single cell metagenomics reveals metabolic interactions within the superorganism composed of flagellate Streblomastix strix and complex community of Bacteroidetes bacteria on its surface.</title>
        <authorList>
            <person name="Treitli S.C."/>
            <person name="Kolisko M."/>
            <person name="Husnik F."/>
            <person name="Keeling P."/>
            <person name="Hampl V."/>
        </authorList>
    </citation>
    <scope>NUCLEOTIDE SEQUENCE [LARGE SCALE GENOMIC DNA]</scope>
    <source>
        <strain evidence="3">ST1C</strain>
    </source>
</reference>
<accession>A0A5J4W3T1</accession>
<sequence>MRINFSQIQRNGPGVVGLVPQFEEDFWHAYNIIQIKDKIYTRTFRRIRPEGQRSYESKRVAVDVKLLVKKIELDEKELALRIKGTIIECKQGIVPLGQSHTLTLQLNQQFTLEKDQWDEIFMQRLNQAKEASKSAELAVIVMQEGIAHICLVTESVTIEKAKIQANIPRKTSSFSQRIHQQSSSSSSSSSSSVYSGSVDLDKLSPHAKAMRHFFSDVLNAMHRFIDFGLCKSILIGSPGFVKDDFLTFAIDEEKKNKSNQSISSDQKQKEKEKQKQKQKGKEQTEQQQSSSSLSANRSKLLLVHTSTGHRQAVHEILSDTSIRQQLTNVRAATDEIILTRFFNILAENNDKV</sequence>
<dbReference type="Gene3D" id="2.30.30.870">
    <property type="entry name" value="Pelota, domain A"/>
    <property type="match status" value="1"/>
</dbReference>
<dbReference type="GO" id="GO:0070966">
    <property type="term" value="P:nuclear-transcribed mRNA catabolic process, no-go decay"/>
    <property type="evidence" value="ECO:0007669"/>
    <property type="project" value="InterPro"/>
</dbReference>
<dbReference type="SMART" id="SM01194">
    <property type="entry name" value="eRF1_1"/>
    <property type="match status" value="1"/>
</dbReference>
<dbReference type="Pfam" id="PF03464">
    <property type="entry name" value="eRF1_2"/>
    <property type="match status" value="1"/>
</dbReference>
<comment type="caution">
    <text evidence="3">The sequence shown here is derived from an EMBL/GenBank/DDBJ whole genome shotgun (WGS) entry which is preliminary data.</text>
</comment>
<dbReference type="Pfam" id="PF26356">
    <property type="entry name" value="Pelota_N"/>
    <property type="match status" value="1"/>
</dbReference>
<organism evidence="3 4">
    <name type="scientific">Streblomastix strix</name>
    <dbReference type="NCBI Taxonomy" id="222440"/>
    <lineage>
        <taxon>Eukaryota</taxon>
        <taxon>Metamonada</taxon>
        <taxon>Preaxostyla</taxon>
        <taxon>Oxymonadida</taxon>
        <taxon>Streblomastigidae</taxon>
        <taxon>Streblomastix</taxon>
    </lineage>
</organism>
<dbReference type="GO" id="GO:0032790">
    <property type="term" value="P:ribosome disassembly"/>
    <property type="evidence" value="ECO:0007669"/>
    <property type="project" value="TreeGrafter"/>
</dbReference>
<dbReference type="PANTHER" id="PTHR10853:SF0">
    <property type="entry name" value="PROTEIN PELOTA HOMOLOG"/>
    <property type="match status" value="1"/>
</dbReference>
<dbReference type="SUPFAM" id="SSF53137">
    <property type="entry name" value="Translational machinery components"/>
    <property type="match status" value="1"/>
</dbReference>
<feature type="compositionally biased region" description="Low complexity" evidence="1">
    <location>
        <begin position="285"/>
        <end position="294"/>
    </location>
</feature>
<evidence type="ECO:0000259" key="2">
    <source>
        <dbReference type="SMART" id="SM01194"/>
    </source>
</evidence>